<name>A0A1B8QLD2_9GAMM</name>
<dbReference type="InterPro" id="IPR011047">
    <property type="entry name" value="Quinoprotein_ADH-like_sf"/>
</dbReference>
<evidence type="ECO:0000256" key="4">
    <source>
        <dbReference type="HAMAP-Rule" id="MF_00923"/>
    </source>
</evidence>
<dbReference type="PANTHER" id="PTHR34512:SF30">
    <property type="entry name" value="OUTER MEMBRANE PROTEIN ASSEMBLY FACTOR BAMB"/>
    <property type="match status" value="1"/>
</dbReference>
<dbReference type="InterPro" id="IPR018391">
    <property type="entry name" value="PQQ_b-propeller_rpt"/>
</dbReference>
<dbReference type="InterPro" id="IPR015943">
    <property type="entry name" value="WD40/YVTN_repeat-like_dom_sf"/>
</dbReference>
<dbReference type="RefSeq" id="WP_067333906.1">
    <property type="nucleotide sequence ID" value="NZ_LZNA01000002.1"/>
</dbReference>
<accession>A0A1B8QLD2</accession>
<keyword evidence="3 4" id="KW-0998">Cell outer membrane</keyword>
<dbReference type="Gene3D" id="2.130.10.10">
    <property type="entry name" value="YVTN repeat-like/Quinoprotein amine dehydrogenase"/>
    <property type="match status" value="1"/>
</dbReference>
<dbReference type="InterPro" id="IPR017687">
    <property type="entry name" value="BamB"/>
</dbReference>
<evidence type="ECO:0000256" key="3">
    <source>
        <dbReference type="ARBA" id="ARBA00023237"/>
    </source>
</evidence>
<feature type="domain" description="Pyrrolo-quinoline quinone repeat" evidence="5">
    <location>
        <begin position="125"/>
        <end position="357"/>
    </location>
</feature>
<evidence type="ECO:0000256" key="2">
    <source>
        <dbReference type="ARBA" id="ARBA00023136"/>
    </source>
</evidence>
<evidence type="ECO:0000313" key="7">
    <source>
        <dbReference type="Proteomes" id="UP000092616"/>
    </source>
</evidence>
<reference evidence="6 7" key="1">
    <citation type="submission" date="2016-06" db="EMBL/GenBank/DDBJ databases">
        <title>Draft genome of Moraxella atlantae CCUG 59586.</title>
        <authorList>
            <person name="Salva-Serra F."/>
            <person name="Engstrom-Jakobsson H."/>
            <person name="Thorell K."/>
            <person name="Gonzales-Siles L."/>
            <person name="Karlsson R."/>
            <person name="Boulund F."/>
            <person name="Engstrand L."/>
            <person name="Kristiansson E."/>
            <person name="Moore E."/>
        </authorList>
    </citation>
    <scope>NUCLEOTIDE SEQUENCE [LARGE SCALE GENOMIC DNA]</scope>
    <source>
        <strain evidence="6 7">CCUG 59586</strain>
    </source>
</reference>
<dbReference type="HAMAP" id="MF_00923">
    <property type="entry name" value="OM_assembly_BamB"/>
    <property type="match status" value="1"/>
</dbReference>
<protein>
    <recommendedName>
        <fullName evidence="4">Outer membrane protein assembly factor BamB</fullName>
    </recommendedName>
</protein>
<comment type="function">
    <text evidence="4">Part of the outer membrane protein assembly complex, which is involved in assembly and insertion of beta-barrel proteins into the outer membrane.</text>
</comment>
<comment type="subunit">
    <text evidence="4">Part of the Bam complex.</text>
</comment>
<proteinExistence type="inferred from homology"/>
<dbReference type="InterPro" id="IPR002372">
    <property type="entry name" value="PQQ_rpt_dom"/>
</dbReference>
<dbReference type="Pfam" id="PF13360">
    <property type="entry name" value="PQQ_2"/>
    <property type="match status" value="1"/>
</dbReference>
<dbReference type="PANTHER" id="PTHR34512">
    <property type="entry name" value="CELL SURFACE PROTEIN"/>
    <property type="match status" value="1"/>
</dbReference>
<organism evidence="6 7">
    <name type="scientific">Faucicola atlantae</name>
    <dbReference type="NCBI Taxonomy" id="34059"/>
    <lineage>
        <taxon>Bacteria</taxon>
        <taxon>Pseudomonadati</taxon>
        <taxon>Pseudomonadota</taxon>
        <taxon>Gammaproteobacteria</taxon>
        <taxon>Moraxellales</taxon>
        <taxon>Moraxellaceae</taxon>
        <taxon>Faucicola</taxon>
    </lineage>
</organism>
<dbReference type="GO" id="GO:0051205">
    <property type="term" value="P:protein insertion into membrane"/>
    <property type="evidence" value="ECO:0007669"/>
    <property type="project" value="UniProtKB-UniRule"/>
</dbReference>
<dbReference type="AlphaFoldDB" id="A0A1B8QLD2"/>
<comment type="caution">
    <text evidence="6">The sequence shown here is derived from an EMBL/GenBank/DDBJ whole genome shotgun (WGS) entry which is preliminary data.</text>
</comment>
<dbReference type="SUPFAM" id="SSF50998">
    <property type="entry name" value="Quinoprotein alcohol dehydrogenase-like"/>
    <property type="match status" value="1"/>
</dbReference>
<gene>
    <name evidence="4" type="primary">bamB</name>
    <name evidence="6" type="ORF">A9306_02660</name>
</gene>
<dbReference type="EMBL" id="LZNA01000002">
    <property type="protein sequence ID" value="OBX84578.1"/>
    <property type="molecule type" value="Genomic_DNA"/>
</dbReference>
<dbReference type="SMART" id="SM00564">
    <property type="entry name" value="PQQ"/>
    <property type="match status" value="7"/>
</dbReference>
<keyword evidence="1 4" id="KW-0732">Signal</keyword>
<sequence>MTQRYINSYSPYPTAVTRRPAVALPRAAHVVLLSALLGMGGLSGCSYFKKSESINPPAALVQINNPQPMLAPAFYHAAPTGKRRFGWGNGKTSAVKPSKKHGATQTGAGLQVASDTSGFVSAASHGIVTAINPQGQTQWQISLPNAITGGVSLDNTNGNVLVSDRAGKVIALERTTGKTRWQTQLASPVMSPVLVSGARIVALSNSGVVTALDRQTGQVVWQFATQNPNLSLRGAASPIALDATTALVSTADGRVHGITLANGTPLWSRRISQVRGASDIDRLADIDATPVFEGTTLYTISYSGQLVAVDLATGQLLFTQDVASLKSVALDGDSLYATTLDGKLLCLDKITGTLRWQSDTLAYRGLSNAVATPRAVLVGDVYGYIHAFDKATGKPIDRQQARHAVTHLQLEGNRLLATDNDGSFSVWQVRL</sequence>
<keyword evidence="2 4" id="KW-0472">Membrane</keyword>
<dbReference type="Proteomes" id="UP000092616">
    <property type="component" value="Unassembled WGS sequence"/>
</dbReference>
<comment type="similarity">
    <text evidence="4">Belongs to the BamB family.</text>
</comment>
<comment type="subcellular location">
    <subcellularLocation>
        <location evidence="4">Cell outer membrane</location>
    </subcellularLocation>
</comment>
<evidence type="ECO:0000256" key="1">
    <source>
        <dbReference type="ARBA" id="ARBA00022729"/>
    </source>
</evidence>
<dbReference type="GO" id="GO:0009279">
    <property type="term" value="C:cell outer membrane"/>
    <property type="evidence" value="ECO:0007669"/>
    <property type="project" value="UniProtKB-SubCell"/>
</dbReference>
<keyword evidence="7" id="KW-1185">Reference proteome</keyword>
<evidence type="ECO:0000313" key="6">
    <source>
        <dbReference type="EMBL" id="OBX84578.1"/>
    </source>
</evidence>
<dbReference type="GO" id="GO:0043165">
    <property type="term" value="P:Gram-negative-bacterium-type cell outer membrane assembly"/>
    <property type="evidence" value="ECO:0007669"/>
    <property type="project" value="UniProtKB-UniRule"/>
</dbReference>
<evidence type="ECO:0000259" key="5">
    <source>
        <dbReference type="Pfam" id="PF13360"/>
    </source>
</evidence>